<accession>A0AAD3H1F3</accession>
<protein>
    <submittedName>
        <fullName evidence="2">Uncharacterized protein</fullName>
    </submittedName>
</protein>
<evidence type="ECO:0000313" key="3">
    <source>
        <dbReference type="Proteomes" id="UP001054902"/>
    </source>
</evidence>
<comment type="caution">
    <text evidence="2">The sequence shown here is derived from an EMBL/GenBank/DDBJ whole genome shotgun (WGS) entry which is preliminary data.</text>
</comment>
<dbReference type="AlphaFoldDB" id="A0AAD3H1F3"/>
<name>A0AAD3H1F3_9STRA</name>
<feature type="compositionally biased region" description="Low complexity" evidence="1">
    <location>
        <begin position="26"/>
        <end position="40"/>
    </location>
</feature>
<proteinExistence type="predicted"/>
<feature type="compositionally biased region" description="Low complexity" evidence="1">
    <location>
        <begin position="50"/>
        <end position="61"/>
    </location>
</feature>
<organism evidence="2 3">
    <name type="scientific">Chaetoceros tenuissimus</name>
    <dbReference type="NCBI Taxonomy" id="426638"/>
    <lineage>
        <taxon>Eukaryota</taxon>
        <taxon>Sar</taxon>
        <taxon>Stramenopiles</taxon>
        <taxon>Ochrophyta</taxon>
        <taxon>Bacillariophyta</taxon>
        <taxon>Coscinodiscophyceae</taxon>
        <taxon>Chaetocerotophycidae</taxon>
        <taxon>Chaetocerotales</taxon>
        <taxon>Chaetocerotaceae</taxon>
        <taxon>Chaetoceros</taxon>
    </lineage>
</organism>
<reference evidence="2 3" key="1">
    <citation type="journal article" date="2021" name="Sci. Rep.">
        <title>The genome of the diatom Chaetoceros tenuissimus carries an ancient integrated fragment of an extant virus.</title>
        <authorList>
            <person name="Hongo Y."/>
            <person name="Kimura K."/>
            <person name="Takaki Y."/>
            <person name="Yoshida Y."/>
            <person name="Baba S."/>
            <person name="Kobayashi G."/>
            <person name="Nagasaki K."/>
            <person name="Hano T."/>
            <person name="Tomaru Y."/>
        </authorList>
    </citation>
    <scope>NUCLEOTIDE SEQUENCE [LARGE SCALE GENOMIC DNA]</scope>
    <source>
        <strain evidence="2 3">NIES-3715</strain>
    </source>
</reference>
<gene>
    <name evidence="2" type="ORF">CTEN210_03309</name>
</gene>
<feature type="compositionally biased region" description="Basic and acidic residues" evidence="1">
    <location>
        <begin position="10"/>
        <end position="23"/>
    </location>
</feature>
<feature type="compositionally biased region" description="Polar residues" evidence="1">
    <location>
        <begin position="640"/>
        <end position="649"/>
    </location>
</feature>
<feature type="compositionally biased region" description="Polar residues" evidence="1">
    <location>
        <begin position="221"/>
        <end position="254"/>
    </location>
</feature>
<feature type="region of interest" description="Disordered" evidence="1">
    <location>
        <begin position="616"/>
        <end position="657"/>
    </location>
</feature>
<feature type="region of interest" description="Disordered" evidence="1">
    <location>
        <begin position="428"/>
        <end position="457"/>
    </location>
</feature>
<keyword evidence="3" id="KW-1185">Reference proteome</keyword>
<feature type="region of interest" description="Disordered" evidence="1">
    <location>
        <begin position="219"/>
        <end position="254"/>
    </location>
</feature>
<feature type="region of interest" description="Disordered" evidence="1">
    <location>
        <begin position="1"/>
        <end position="77"/>
    </location>
</feature>
<evidence type="ECO:0000313" key="2">
    <source>
        <dbReference type="EMBL" id="GFH46835.1"/>
    </source>
</evidence>
<feature type="compositionally biased region" description="Low complexity" evidence="1">
    <location>
        <begin position="628"/>
        <end position="639"/>
    </location>
</feature>
<sequence>MNRPNYNQQGDKRGFYDSFDRNYDPSQQQQKRMRQSSFSSGNDNTHSTNFPFSSSDSPLSPQYAQIPPPGQKFTPLQLLPYNAPFPRGLSHTDAIICQNVEIFQSPADEGNQSQQLGLRCIHCARNGQRHVDSCLLFPSSIETLSSNVRMMIDRHFPRCNVLPENVRQNLDASRQMKQNTYGMNAAVEELNALSFYLYDFCTRNNIVNRQPAQTGIIEGNATVNTPNSFPTSYSQSSTNTGYPPEGNRNNTQPLPTFPEPQSPGQFKLSPYPLHRNQGKSYDNMPFIQTGQNIWECRYCVHNPVGQRAESYAWYRSHPPEQGFIDHHLRLCTGTIKSTGTMPNYHEKKGFNQQMPQKEFNANIPHGMNYSNAMPPYDQSKPYLPTPKYYNEPMHNYQQQNQHGNEMYNYNQQFSDPYMQPQMPPHNQMYQPPMPSLNTNSGHAPRKPSAHDGPSDMSLDSAEKYEIKEADGVLSKMNSESTVKDNYLYLLEESDRPLLTDFFYHVMKQLRICKFQEADRTTRGGKRDNVEIGYGGLECKHCCGTPTPRKFFWANVDRLSNSFSEIPGHILKCKSCPTEVKEAIKTLKKHHHKQMREKSRGSQKTFLRRVWRRMHEETTPSVGDDNPDISDSASADITSNRKSIISQESDSTTRESTKDTPAVLLHAVKAAAILAGFDSAKGSSRRISLAIEEDKDWGLSDLDIFARKRLELFIVSKDEALNFVEDGETVVNGQVGLRCRGCTESATCNSKGFIAFPTSVDDIFSCVRSYQKNHLPTCPSLSAREQEEFKELNESSSTSFGSVVREYYKDAGLALGLRDTTGKGIRAVGDGGFKRKSPKKRK</sequence>
<dbReference type="Proteomes" id="UP001054902">
    <property type="component" value="Unassembled WGS sequence"/>
</dbReference>
<dbReference type="EMBL" id="BLLK01000022">
    <property type="protein sequence ID" value="GFH46835.1"/>
    <property type="molecule type" value="Genomic_DNA"/>
</dbReference>
<evidence type="ECO:0000256" key="1">
    <source>
        <dbReference type="SAM" id="MobiDB-lite"/>
    </source>
</evidence>